<dbReference type="Proteomes" id="UP000664702">
    <property type="component" value="Chromosome"/>
</dbReference>
<evidence type="ECO:0000313" key="3">
    <source>
        <dbReference type="Proteomes" id="UP000664702"/>
    </source>
</evidence>
<reference evidence="1" key="1">
    <citation type="submission" date="2021-03" db="EMBL/GenBank/DDBJ databases">
        <title>Whole Genome Sequence of Bradyrhizobium sp. Strain 144S4.</title>
        <authorList>
            <person name="Bromfield E.S.P."/>
            <person name="Cloutier S."/>
        </authorList>
    </citation>
    <scope>NUCLEOTIDE SEQUENCE [LARGE SCALE GENOMIC DNA]</scope>
    <source>
        <strain evidence="1">144S4</strain>
    </source>
</reference>
<dbReference type="KEGG" id="bban:J4G43_027895"/>
<reference evidence="2 3" key="2">
    <citation type="journal article" date="2022" name="Int. J. Syst. Evol. Microbiol.">
        <title>Strains of Bradyrhizobium barranii sp. nov. associated with legumes native to Canada are symbionts of soybeans and belong to different subspecies (subsp. barranii subsp. nov. and subsp. apii subsp. nov.) and symbiovars (sv. glycinearum and sv. septentrionale).</title>
        <authorList>
            <person name="Bromfield E.S.P."/>
            <person name="Cloutier S."/>
            <person name="Wasai-Hara S."/>
            <person name="Minamisawa K."/>
        </authorList>
    </citation>
    <scope>NUCLEOTIDE SEQUENCE [LARGE SCALE GENOMIC DNA]</scope>
    <source>
        <strain evidence="2 3">144S4</strain>
    </source>
</reference>
<dbReference type="AlphaFoldDB" id="A0A939M899"/>
<protein>
    <submittedName>
        <fullName evidence="1">Uncharacterized protein</fullName>
    </submittedName>
</protein>
<accession>A0A939M899</accession>
<sequence length="146" mass="16834">MTEPILTRKPHDNPHQEGWDVYYGDVRIGNISTRAGVPKDVDQWGWRLGFYPGTDVGAGSNGTGESFEECRADFERAWLKLKPTITDADYERWRTERDDTAWKYRMWSEKRLLPTQTRDDRSRCFCGVILTNASIPGHVRTAHTEG</sequence>
<evidence type="ECO:0000313" key="1">
    <source>
        <dbReference type="EMBL" id="MBO1864951.1"/>
    </source>
</evidence>
<dbReference type="RefSeq" id="WP_208086919.1">
    <property type="nucleotide sequence ID" value="NZ_CP086136.1"/>
</dbReference>
<gene>
    <name evidence="2" type="ORF">J4G43_027895</name>
    <name evidence="1" type="ORF">J4G43_29885</name>
</gene>
<dbReference type="EMBL" id="CP086136">
    <property type="protein sequence ID" value="UEM08585.1"/>
    <property type="molecule type" value="Genomic_DNA"/>
</dbReference>
<name>A0A939M899_9BRAD</name>
<evidence type="ECO:0000313" key="2">
    <source>
        <dbReference type="EMBL" id="UEM08585.1"/>
    </source>
</evidence>
<proteinExistence type="predicted"/>
<organism evidence="1">
    <name type="scientific">Bradyrhizobium barranii subsp. barranii</name>
    <dbReference type="NCBI Taxonomy" id="2823807"/>
    <lineage>
        <taxon>Bacteria</taxon>
        <taxon>Pseudomonadati</taxon>
        <taxon>Pseudomonadota</taxon>
        <taxon>Alphaproteobacteria</taxon>
        <taxon>Hyphomicrobiales</taxon>
        <taxon>Nitrobacteraceae</taxon>
        <taxon>Bradyrhizobium</taxon>
        <taxon>Bradyrhizobium barranii</taxon>
    </lineage>
</organism>
<dbReference type="EMBL" id="JAGEMI010000001">
    <property type="protein sequence ID" value="MBO1864951.1"/>
    <property type="molecule type" value="Genomic_DNA"/>
</dbReference>